<dbReference type="Proteomes" id="UP000663879">
    <property type="component" value="Unassembled WGS sequence"/>
</dbReference>
<name>A0A814LX23_9BILA</name>
<comment type="caution">
    <text evidence="2">The sequence shown here is derived from an EMBL/GenBank/DDBJ whole genome shotgun (WGS) entry which is preliminary data.</text>
</comment>
<feature type="transmembrane region" description="Helical" evidence="1">
    <location>
        <begin position="649"/>
        <end position="670"/>
    </location>
</feature>
<keyword evidence="1" id="KW-0472">Membrane</keyword>
<feature type="transmembrane region" description="Helical" evidence="1">
    <location>
        <begin position="623"/>
        <end position="643"/>
    </location>
</feature>
<proteinExistence type="predicted"/>
<dbReference type="AlphaFoldDB" id="A0A814LX23"/>
<accession>A0A814LX23</accession>
<evidence type="ECO:0000313" key="3">
    <source>
        <dbReference type="Proteomes" id="UP000663879"/>
    </source>
</evidence>
<sequence length="689" mass="80552">MNLDDEIRERIDQIKDIIRYNDPNYVCLDLSSYDLGDQDREEIEKILEKNSCLRDVKWHQNQENTTRIEELVTRNLLNYEKFPSDFIHALLSLHVYENPNEIGNIIFESKDSLNVNPWNMALSEWKIVEIFNIDSYFGVLYINRQTRQAILANKAFSFDLKDLENRSEFLKKKNEEKFFREKYLQSLFSALSTANKVFHNWVIGKNFTLSFTGHGMAGWYASFQCSKLNYVKAVVFDSPNLKRSDENEANLLNITKYVTSPNFVNTSNPDNVTCVYAFFEDDLEDKLIDSKSRRLIKFKSHTLRKFILNGFMSFNRKGMLHFINMFNIETGEVKIEETLKKVEKWPYLKSEIYKNILDPLNNKKTKLNIIDIIFEHGLGGIFSVFKLTLFKDEDLLNTLPEVDSIDAYESNFLIDYGRGYFKTKSIDLRQDSIKLRSLCDRKLIDLSREQNVSDDFLSRFLHRLKQNYVITENAKQSEERILYLVDDFNNENNRNYLNLKSVGHLREIMSNVNELSLRQEYLNYTELFEKMYNSAPRKIKKISPLLKLKNEIENSLESNYLFIPLTIFLFFLLPIFFSAMAIVNLSQNGLLAINLIISSGVLAIYGVFLVLKRFTRFNQAFNFSILLTMWSLYGLFYGAQIIMQNGMPMVLFVILASMIGLMNSACLIKIPNVLNFRQSRCGGCEDQTV</sequence>
<keyword evidence="3" id="KW-1185">Reference proteome</keyword>
<keyword evidence="1" id="KW-1133">Transmembrane helix</keyword>
<feature type="transmembrane region" description="Helical" evidence="1">
    <location>
        <begin position="589"/>
        <end position="611"/>
    </location>
</feature>
<keyword evidence="1" id="KW-0812">Transmembrane</keyword>
<protein>
    <submittedName>
        <fullName evidence="2">Uncharacterized protein</fullName>
    </submittedName>
</protein>
<dbReference type="EMBL" id="CAJNOC010006126">
    <property type="protein sequence ID" value="CAF1070815.1"/>
    <property type="molecule type" value="Genomic_DNA"/>
</dbReference>
<feature type="transmembrane region" description="Helical" evidence="1">
    <location>
        <begin position="560"/>
        <end position="583"/>
    </location>
</feature>
<reference evidence="2" key="1">
    <citation type="submission" date="2021-02" db="EMBL/GenBank/DDBJ databases">
        <authorList>
            <person name="Nowell W R."/>
        </authorList>
    </citation>
    <scope>NUCLEOTIDE SEQUENCE</scope>
    <source>
        <strain evidence="2">Ploen Becks lab</strain>
    </source>
</reference>
<evidence type="ECO:0000313" key="2">
    <source>
        <dbReference type="EMBL" id="CAF1070815.1"/>
    </source>
</evidence>
<gene>
    <name evidence="2" type="ORF">OXX778_LOCUS19716</name>
</gene>
<organism evidence="2 3">
    <name type="scientific">Brachionus calyciflorus</name>
    <dbReference type="NCBI Taxonomy" id="104777"/>
    <lineage>
        <taxon>Eukaryota</taxon>
        <taxon>Metazoa</taxon>
        <taxon>Spiralia</taxon>
        <taxon>Gnathifera</taxon>
        <taxon>Rotifera</taxon>
        <taxon>Eurotatoria</taxon>
        <taxon>Monogononta</taxon>
        <taxon>Pseudotrocha</taxon>
        <taxon>Ploima</taxon>
        <taxon>Brachionidae</taxon>
        <taxon>Brachionus</taxon>
    </lineage>
</organism>
<dbReference type="OrthoDB" id="6693298at2759"/>
<evidence type="ECO:0000256" key="1">
    <source>
        <dbReference type="SAM" id="Phobius"/>
    </source>
</evidence>